<keyword evidence="5" id="KW-1015">Disulfide bond</keyword>
<accession>A0A8X6Q9Q9</accession>
<dbReference type="InterPro" id="IPR000884">
    <property type="entry name" value="TSP1_rpt"/>
</dbReference>
<dbReference type="InterPro" id="IPR001584">
    <property type="entry name" value="Integrase_cat-core"/>
</dbReference>
<evidence type="ECO:0000259" key="6">
    <source>
        <dbReference type="PROSITE" id="PS50994"/>
    </source>
</evidence>
<proteinExistence type="predicted"/>
<gene>
    <name evidence="8" type="primary">Hmcn1</name>
    <name evidence="7" type="ORF">NPIL_180331</name>
    <name evidence="8" type="ORF">NPIL_513411</name>
</gene>
<dbReference type="InterPro" id="IPR036383">
    <property type="entry name" value="TSP1_rpt_sf"/>
</dbReference>
<protein>
    <submittedName>
        <fullName evidence="8">Hemicentin-1</fullName>
    </submittedName>
</protein>
<evidence type="ECO:0000256" key="1">
    <source>
        <dbReference type="ARBA" id="ARBA00004613"/>
    </source>
</evidence>
<dbReference type="GO" id="GO:0015074">
    <property type="term" value="P:DNA integration"/>
    <property type="evidence" value="ECO:0007669"/>
    <property type="project" value="InterPro"/>
</dbReference>
<dbReference type="EMBL" id="BMAW01108314">
    <property type="protein sequence ID" value="GFT33310.1"/>
    <property type="molecule type" value="Genomic_DNA"/>
</dbReference>
<dbReference type="SMART" id="SM00209">
    <property type="entry name" value="TSP1"/>
    <property type="match status" value="5"/>
</dbReference>
<dbReference type="SUPFAM" id="SSF53098">
    <property type="entry name" value="Ribonuclease H-like"/>
    <property type="match status" value="1"/>
</dbReference>
<organism evidence="8 9">
    <name type="scientific">Nephila pilipes</name>
    <name type="common">Giant wood spider</name>
    <name type="synonym">Nephila maculata</name>
    <dbReference type="NCBI Taxonomy" id="299642"/>
    <lineage>
        <taxon>Eukaryota</taxon>
        <taxon>Metazoa</taxon>
        <taxon>Ecdysozoa</taxon>
        <taxon>Arthropoda</taxon>
        <taxon>Chelicerata</taxon>
        <taxon>Arachnida</taxon>
        <taxon>Araneae</taxon>
        <taxon>Araneomorphae</taxon>
        <taxon>Entelegynae</taxon>
        <taxon>Araneoidea</taxon>
        <taxon>Nephilidae</taxon>
        <taxon>Nephila</taxon>
    </lineage>
</organism>
<dbReference type="InterPro" id="IPR012337">
    <property type="entry name" value="RNaseH-like_sf"/>
</dbReference>
<evidence type="ECO:0000313" key="9">
    <source>
        <dbReference type="Proteomes" id="UP000887013"/>
    </source>
</evidence>
<dbReference type="AlphaFoldDB" id="A0A8X6Q9Q9"/>
<dbReference type="Proteomes" id="UP000887013">
    <property type="component" value="Unassembled WGS sequence"/>
</dbReference>
<dbReference type="Gene3D" id="2.20.100.10">
    <property type="entry name" value="Thrombospondin type-1 (TSP1) repeat"/>
    <property type="match status" value="4"/>
</dbReference>
<sequence>MQIEAPLPSEWVVPSAPFTTTGIDFAGPVNIRCLKPRDTAYIALFTCATTRALHIELVSDLTTDKFLLALQRFVGRRGLPNTIYTDNATTFHAANKELILLWQTLSTAETQQYYAQNGITWRFIAPRAAWWGGWWERLIVAADSTWSAWSEWSSCSASCGVGFKKRNRACNPSSKPGSAWCQGKYTETEACDTSLQCPVHGGWSNWGTWTQCTATCGQGTTRRYRSCSNPIPQNGGRACVGAPGESQSCFAMKGCPRDGGWSPWSQWSQCSVTCGNDGSIFRYRSCNNPSPIAEGKPCEGPSQDTEKCNAPQLCPVNGQWSEWTEWTECSVTCGKGERMRRRACDNPLPEHGGEDCDRKDAGELQIHSCSAEIPHCPVDGEWSNWSDWGPCHSPDCSNSAIAHSFKQRSCNSPIPAHNGSMCQGTFLEAGLCAEPINCK</sequence>
<dbReference type="PROSITE" id="PS50092">
    <property type="entry name" value="TSP1"/>
    <property type="match status" value="5"/>
</dbReference>
<evidence type="ECO:0000313" key="8">
    <source>
        <dbReference type="EMBL" id="GFU14441.1"/>
    </source>
</evidence>
<dbReference type="PANTHER" id="PTHR22906">
    <property type="entry name" value="PROPERDIN"/>
    <property type="match status" value="1"/>
</dbReference>
<keyword evidence="3" id="KW-0732">Signal</keyword>
<dbReference type="EMBL" id="BMAW01125876">
    <property type="protein sequence ID" value="GFU14441.1"/>
    <property type="molecule type" value="Genomic_DNA"/>
</dbReference>
<dbReference type="FunFam" id="2.20.100.10:FF:000002">
    <property type="entry name" value="Unc-5 netrin receptor C"/>
    <property type="match status" value="1"/>
</dbReference>
<dbReference type="PANTHER" id="PTHR22906:SF43">
    <property type="entry name" value="PROPERDIN"/>
    <property type="match status" value="1"/>
</dbReference>
<feature type="non-terminal residue" evidence="8">
    <location>
        <position position="439"/>
    </location>
</feature>
<dbReference type="InterPro" id="IPR052065">
    <property type="entry name" value="Compl_asym_regulator"/>
</dbReference>
<dbReference type="Gene3D" id="3.30.420.10">
    <property type="entry name" value="Ribonuclease H-like superfamily/Ribonuclease H"/>
    <property type="match status" value="1"/>
</dbReference>
<evidence type="ECO:0000256" key="2">
    <source>
        <dbReference type="ARBA" id="ARBA00022525"/>
    </source>
</evidence>
<dbReference type="Pfam" id="PF00090">
    <property type="entry name" value="TSP_1"/>
    <property type="match status" value="5"/>
</dbReference>
<evidence type="ECO:0000256" key="3">
    <source>
        <dbReference type="ARBA" id="ARBA00022729"/>
    </source>
</evidence>
<dbReference type="GO" id="GO:0003676">
    <property type="term" value="F:nucleic acid binding"/>
    <property type="evidence" value="ECO:0007669"/>
    <property type="project" value="InterPro"/>
</dbReference>
<keyword evidence="9" id="KW-1185">Reference proteome</keyword>
<comment type="subcellular location">
    <subcellularLocation>
        <location evidence="1">Secreted</location>
    </subcellularLocation>
</comment>
<evidence type="ECO:0000256" key="4">
    <source>
        <dbReference type="ARBA" id="ARBA00022737"/>
    </source>
</evidence>
<name>A0A8X6Q9Q9_NEPPI</name>
<dbReference type="PRINTS" id="PR01705">
    <property type="entry name" value="TSP1REPEAT"/>
</dbReference>
<keyword evidence="2" id="KW-0964">Secreted</keyword>
<evidence type="ECO:0000256" key="5">
    <source>
        <dbReference type="ARBA" id="ARBA00023157"/>
    </source>
</evidence>
<dbReference type="SUPFAM" id="SSF82895">
    <property type="entry name" value="TSP-1 type 1 repeat"/>
    <property type="match status" value="5"/>
</dbReference>
<dbReference type="FunFam" id="2.20.100.10:FF:000007">
    <property type="entry name" value="Thrombospondin 1"/>
    <property type="match status" value="2"/>
</dbReference>
<evidence type="ECO:0000313" key="7">
    <source>
        <dbReference type="EMBL" id="GFT33310.1"/>
    </source>
</evidence>
<reference evidence="8" key="1">
    <citation type="submission" date="2020-08" db="EMBL/GenBank/DDBJ databases">
        <title>Multicomponent nature underlies the extraordinary mechanical properties of spider dragline silk.</title>
        <authorList>
            <person name="Kono N."/>
            <person name="Nakamura H."/>
            <person name="Mori M."/>
            <person name="Yoshida Y."/>
            <person name="Ohtoshi R."/>
            <person name="Malay A.D."/>
            <person name="Moran D.A.P."/>
            <person name="Tomita M."/>
            <person name="Numata K."/>
            <person name="Arakawa K."/>
        </authorList>
    </citation>
    <scope>NUCLEOTIDE SEQUENCE</scope>
</reference>
<dbReference type="OrthoDB" id="6415328at2759"/>
<comment type="caution">
    <text evidence="8">The sequence shown here is derived from an EMBL/GenBank/DDBJ whole genome shotgun (WGS) entry which is preliminary data.</text>
</comment>
<dbReference type="PROSITE" id="PS50994">
    <property type="entry name" value="INTEGRASE"/>
    <property type="match status" value="1"/>
</dbReference>
<feature type="domain" description="Integrase catalytic" evidence="6">
    <location>
        <begin position="13"/>
        <end position="139"/>
    </location>
</feature>
<dbReference type="InterPro" id="IPR036397">
    <property type="entry name" value="RNaseH_sf"/>
</dbReference>
<keyword evidence="4" id="KW-0677">Repeat</keyword>